<protein>
    <submittedName>
        <fullName evidence="2">Uncharacterized protein</fullName>
    </submittedName>
</protein>
<dbReference type="GeneID" id="63826392"/>
<accession>A0A165D873</accession>
<evidence type="ECO:0000256" key="1">
    <source>
        <dbReference type="SAM" id="MobiDB-lite"/>
    </source>
</evidence>
<dbReference type="AlphaFoldDB" id="A0A165D873"/>
<reference evidence="2 3" key="1">
    <citation type="journal article" date="2016" name="Mol. Biol. Evol.">
        <title>Comparative Genomics of Early-Diverging Mushroom-Forming Fungi Provides Insights into the Origins of Lignocellulose Decay Capabilities.</title>
        <authorList>
            <person name="Nagy L.G."/>
            <person name="Riley R."/>
            <person name="Tritt A."/>
            <person name="Adam C."/>
            <person name="Daum C."/>
            <person name="Floudas D."/>
            <person name="Sun H."/>
            <person name="Yadav J.S."/>
            <person name="Pangilinan J."/>
            <person name="Larsson K.H."/>
            <person name="Matsuura K."/>
            <person name="Barry K."/>
            <person name="Labutti K."/>
            <person name="Kuo R."/>
            <person name="Ohm R.A."/>
            <person name="Bhattacharya S.S."/>
            <person name="Shirouzu T."/>
            <person name="Yoshinaga Y."/>
            <person name="Martin F.M."/>
            <person name="Grigoriev I.V."/>
            <person name="Hibbett D.S."/>
        </authorList>
    </citation>
    <scope>NUCLEOTIDE SEQUENCE [LARGE SCALE GENOMIC DNA]</scope>
    <source>
        <strain evidence="2 3">93-53</strain>
    </source>
</reference>
<sequence length="119" mass="12827">MPAMPTPRFKGSGHLLRLPSASPLHLFSRTRSQDDKTADNRACSSTSAHHRLTARDSSGISDAAAEKKKRVVGRLRTTRAFDDFFEAAAGKILGDGDEAEGDALDQLLEAVDDAGNYQI</sequence>
<dbReference type="InParanoid" id="A0A165D873"/>
<name>A0A165D873_9APHY</name>
<evidence type="ECO:0000313" key="3">
    <source>
        <dbReference type="Proteomes" id="UP000076871"/>
    </source>
</evidence>
<dbReference type="EMBL" id="KV427637">
    <property type="protein sequence ID" value="KZT04306.1"/>
    <property type="molecule type" value="Genomic_DNA"/>
</dbReference>
<organism evidence="2 3">
    <name type="scientific">Laetiporus sulphureus 93-53</name>
    <dbReference type="NCBI Taxonomy" id="1314785"/>
    <lineage>
        <taxon>Eukaryota</taxon>
        <taxon>Fungi</taxon>
        <taxon>Dikarya</taxon>
        <taxon>Basidiomycota</taxon>
        <taxon>Agaricomycotina</taxon>
        <taxon>Agaricomycetes</taxon>
        <taxon>Polyporales</taxon>
        <taxon>Laetiporus</taxon>
    </lineage>
</organism>
<dbReference type="Proteomes" id="UP000076871">
    <property type="component" value="Unassembled WGS sequence"/>
</dbReference>
<evidence type="ECO:0000313" key="2">
    <source>
        <dbReference type="EMBL" id="KZT04306.1"/>
    </source>
</evidence>
<proteinExistence type="predicted"/>
<feature type="region of interest" description="Disordered" evidence="1">
    <location>
        <begin position="1"/>
        <end position="69"/>
    </location>
</feature>
<dbReference type="RefSeq" id="XP_040762046.1">
    <property type="nucleotide sequence ID" value="XM_040909363.1"/>
</dbReference>
<gene>
    <name evidence="2" type="ORF">LAESUDRAFT_728115</name>
</gene>
<keyword evidence="3" id="KW-1185">Reference proteome</keyword>